<dbReference type="SMART" id="SM00322">
    <property type="entry name" value="KH"/>
    <property type="match status" value="1"/>
</dbReference>
<dbReference type="InterPro" id="IPR047890">
    <property type="entry name" value="KHDC4_KH-I_first"/>
</dbReference>
<feature type="domain" description="K Homology" evidence="3">
    <location>
        <begin position="189"/>
        <end position="274"/>
    </location>
</feature>
<reference evidence="4 5" key="1">
    <citation type="submission" date="2023-03" db="EMBL/GenBank/DDBJ databases">
        <title>Genome sequence of Lichtheimia ornata CBS 291.66.</title>
        <authorList>
            <person name="Mohabir J.T."/>
            <person name="Shea T.P."/>
            <person name="Kurbessoian T."/>
            <person name="Berby B."/>
            <person name="Fontaine J."/>
            <person name="Livny J."/>
            <person name="Gnirke A."/>
            <person name="Stajich J.E."/>
            <person name="Cuomo C.A."/>
        </authorList>
    </citation>
    <scope>NUCLEOTIDE SEQUENCE [LARGE SCALE GENOMIC DNA]</scope>
    <source>
        <strain evidence="4">CBS 291.66</strain>
    </source>
</reference>
<name>A0AAD7UTU6_9FUNG</name>
<dbReference type="CDD" id="cd22385">
    <property type="entry name" value="KH-I_KHDC4_rpt1"/>
    <property type="match status" value="1"/>
</dbReference>
<proteinExistence type="predicted"/>
<protein>
    <recommendedName>
        <fullName evidence="3">K Homology domain-containing protein</fullName>
    </recommendedName>
</protein>
<dbReference type="GeneID" id="83218405"/>
<feature type="compositionally biased region" description="Pro residues" evidence="2">
    <location>
        <begin position="436"/>
        <end position="447"/>
    </location>
</feature>
<dbReference type="Proteomes" id="UP001234581">
    <property type="component" value="Unassembled WGS sequence"/>
</dbReference>
<feature type="compositionally biased region" description="Low complexity" evidence="2">
    <location>
        <begin position="389"/>
        <end position="403"/>
    </location>
</feature>
<dbReference type="RefSeq" id="XP_058338266.1">
    <property type="nucleotide sequence ID" value="XM_058490976.1"/>
</dbReference>
<feature type="compositionally biased region" description="Pro residues" evidence="2">
    <location>
        <begin position="404"/>
        <end position="423"/>
    </location>
</feature>
<evidence type="ECO:0000313" key="4">
    <source>
        <dbReference type="EMBL" id="KAJ8653352.1"/>
    </source>
</evidence>
<feature type="compositionally biased region" description="Polar residues" evidence="2">
    <location>
        <begin position="18"/>
        <end position="30"/>
    </location>
</feature>
<feature type="region of interest" description="Disordered" evidence="2">
    <location>
        <begin position="303"/>
        <end position="356"/>
    </location>
</feature>
<dbReference type="InterPro" id="IPR056149">
    <property type="entry name" value="PRP5/DDX46/KHDC4_KH"/>
</dbReference>
<sequence length="447" mass="49069">MAADTTAQKKRKWDLDDQGQSHTETANKITKTTDEFSSKSSAANDSSSDKGGDDPGKAALDAAAAKINAILAQKGIKETVNEQREKGDGEFVKNIPINDLKNRYMLTRGATQAQIQRETNADVTTRGKYYPDKALATDTEPPLYLHISATTKESLEKAVVMVEDMIQNATLPAPTPHPAERRERERRFFEEKIYVGLESTPHFNLRAKIVGPQGSFVKHIQSETGTRVQLKGKGSGFYETSTGLEAEEPLHVHITCTREEGLEKAVELTRDLINTVKADYDRAQRQPYGGYYGHHGRGGYNRDYSQNYGYYNHQHPQSSPPPSTGSGSATPNAVDARQSGSPAPAEGGEANATSGANSQAAYAGYDYSQYYQYYGYQYDPNYYNYYGYSSGSTDYQQQQSPSQASPPPPHHQQSSPPPPPPPSGNDDPYQQSYNAVPPPPPPPPSSQ</sequence>
<keyword evidence="5" id="KW-1185">Reference proteome</keyword>
<feature type="compositionally biased region" description="Basic and acidic residues" evidence="2">
    <location>
        <begin position="47"/>
        <end position="56"/>
    </location>
</feature>
<dbReference type="InterPro" id="IPR031121">
    <property type="entry name" value="RIK/BLOM7"/>
</dbReference>
<evidence type="ECO:0000259" key="3">
    <source>
        <dbReference type="SMART" id="SM00322"/>
    </source>
</evidence>
<feature type="region of interest" description="Disordered" evidence="2">
    <location>
        <begin position="1"/>
        <end position="57"/>
    </location>
</feature>
<dbReference type="InterPro" id="IPR047889">
    <property type="entry name" value="KHDC4_KH-I_second"/>
</dbReference>
<dbReference type="FunFam" id="3.30.1370.10:FF:000037">
    <property type="entry name" value="KH domain protein"/>
    <property type="match status" value="1"/>
</dbReference>
<dbReference type="Gene3D" id="3.30.1370.10">
    <property type="entry name" value="K Homology domain, type 1"/>
    <property type="match status" value="2"/>
</dbReference>
<organism evidence="4 5">
    <name type="scientific">Lichtheimia ornata</name>
    <dbReference type="NCBI Taxonomy" id="688661"/>
    <lineage>
        <taxon>Eukaryota</taxon>
        <taxon>Fungi</taxon>
        <taxon>Fungi incertae sedis</taxon>
        <taxon>Mucoromycota</taxon>
        <taxon>Mucoromycotina</taxon>
        <taxon>Mucoromycetes</taxon>
        <taxon>Mucorales</taxon>
        <taxon>Lichtheimiaceae</taxon>
        <taxon>Lichtheimia</taxon>
    </lineage>
</organism>
<dbReference type="Pfam" id="PF22675">
    <property type="entry name" value="KH-I_KHDC4-BBP"/>
    <property type="match status" value="1"/>
</dbReference>
<evidence type="ECO:0000256" key="2">
    <source>
        <dbReference type="SAM" id="MobiDB-lite"/>
    </source>
</evidence>
<dbReference type="Pfam" id="PF23469">
    <property type="entry name" value="KH_12"/>
    <property type="match status" value="1"/>
</dbReference>
<evidence type="ECO:0000313" key="5">
    <source>
        <dbReference type="Proteomes" id="UP001234581"/>
    </source>
</evidence>
<dbReference type="PROSITE" id="PS50084">
    <property type="entry name" value="KH_TYPE_1"/>
    <property type="match status" value="1"/>
</dbReference>
<accession>A0AAD7UTU6</accession>
<comment type="caution">
    <text evidence="4">The sequence shown here is derived from an EMBL/GenBank/DDBJ whole genome shotgun (WGS) entry which is preliminary data.</text>
</comment>
<dbReference type="CDD" id="cd22386">
    <property type="entry name" value="KH-I_KHDC4_rpt2"/>
    <property type="match status" value="1"/>
</dbReference>
<dbReference type="InterPro" id="IPR004087">
    <property type="entry name" value="KH_dom"/>
</dbReference>
<feature type="region of interest" description="Disordered" evidence="2">
    <location>
        <begin position="389"/>
        <end position="447"/>
    </location>
</feature>
<dbReference type="PANTHER" id="PTHR15744:SF0">
    <property type="entry name" value="KH HOMOLOGY DOMAIN-CONTAINING PROTEIN 4"/>
    <property type="match status" value="1"/>
</dbReference>
<dbReference type="InterPro" id="IPR055256">
    <property type="entry name" value="KH_1_KHDC4/BBP-like"/>
</dbReference>
<gene>
    <name evidence="4" type="ORF">O0I10_011003</name>
</gene>
<dbReference type="AlphaFoldDB" id="A0AAD7UTU6"/>
<dbReference type="InterPro" id="IPR036612">
    <property type="entry name" value="KH_dom_type_1_sf"/>
</dbReference>
<evidence type="ECO:0000256" key="1">
    <source>
        <dbReference type="PROSITE-ProRule" id="PRU00117"/>
    </source>
</evidence>
<dbReference type="GO" id="GO:0003723">
    <property type="term" value="F:RNA binding"/>
    <property type="evidence" value="ECO:0007669"/>
    <property type="project" value="UniProtKB-UniRule"/>
</dbReference>
<dbReference type="SUPFAM" id="SSF54791">
    <property type="entry name" value="Eukaryotic type KH-domain (KH-domain type I)"/>
    <property type="match status" value="2"/>
</dbReference>
<dbReference type="GO" id="GO:0005634">
    <property type="term" value="C:nucleus"/>
    <property type="evidence" value="ECO:0007669"/>
    <property type="project" value="InterPro"/>
</dbReference>
<keyword evidence="1" id="KW-0694">RNA-binding</keyword>
<dbReference type="EMBL" id="JARTCD010000080">
    <property type="protein sequence ID" value="KAJ8653352.1"/>
    <property type="molecule type" value="Genomic_DNA"/>
</dbReference>
<dbReference type="PANTHER" id="PTHR15744">
    <property type="entry name" value="BLOM7"/>
    <property type="match status" value="1"/>
</dbReference>